<dbReference type="EMBL" id="CP058214">
    <property type="protein sequence ID" value="QPC44651.1"/>
    <property type="molecule type" value="Genomic_DNA"/>
</dbReference>
<dbReference type="InterPro" id="IPR028973">
    <property type="entry name" value="PhnB-like"/>
</dbReference>
<dbReference type="SUPFAM" id="SSF54593">
    <property type="entry name" value="Glyoxalase/Bleomycin resistance protein/Dihydroxybiphenyl dioxygenase"/>
    <property type="match status" value="2"/>
</dbReference>
<reference evidence="2 3" key="1">
    <citation type="submission" date="2020-06" db="EMBL/GenBank/DDBJ databases">
        <title>Genome sequence of 2 isolates from Red Sea Mangroves.</title>
        <authorList>
            <person name="Sefrji F."/>
            <person name="Michoud G."/>
            <person name="Merlino G."/>
            <person name="Daffonchio D."/>
        </authorList>
    </citation>
    <scope>NUCLEOTIDE SEQUENCE [LARGE SCALE GENOMIC DNA]</scope>
    <source>
        <strain evidence="2 3">R1DC25</strain>
    </source>
</reference>
<dbReference type="InterPro" id="IPR027259">
    <property type="entry name" value="MTase_demethylubiq_bac"/>
</dbReference>
<dbReference type="AlphaFoldDB" id="A0A7S8C759"/>
<evidence type="ECO:0000313" key="2">
    <source>
        <dbReference type="EMBL" id="QPC44651.1"/>
    </source>
</evidence>
<accession>A0A7S8C759</accession>
<organism evidence="2 3">
    <name type="scientific">Kaustia mangrovi</name>
    <dbReference type="NCBI Taxonomy" id="2593653"/>
    <lineage>
        <taxon>Bacteria</taxon>
        <taxon>Pseudomonadati</taxon>
        <taxon>Pseudomonadota</taxon>
        <taxon>Alphaproteobacteria</taxon>
        <taxon>Hyphomicrobiales</taxon>
        <taxon>Parvibaculaceae</taxon>
        <taxon>Kaustia</taxon>
    </lineage>
</organism>
<evidence type="ECO:0000259" key="1">
    <source>
        <dbReference type="Pfam" id="PF06983"/>
    </source>
</evidence>
<dbReference type="RefSeq" id="WP_213162021.1">
    <property type="nucleotide sequence ID" value="NZ_CP058214.1"/>
</dbReference>
<dbReference type="CDD" id="cd06588">
    <property type="entry name" value="PhnB_like"/>
    <property type="match status" value="2"/>
</dbReference>
<dbReference type="Gene3D" id="3.30.720.110">
    <property type="match status" value="1"/>
</dbReference>
<dbReference type="KEGG" id="kmn:HW532_19270"/>
<dbReference type="InterPro" id="IPR029068">
    <property type="entry name" value="Glyas_Bleomycin-R_OHBP_Dase"/>
</dbReference>
<protein>
    <submittedName>
        <fullName evidence="2">VOC family protein</fullName>
    </submittedName>
</protein>
<dbReference type="Pfam" id="PF06983">
    <property type="entry name" value="3-dmu-9_3-mt"/>
    <property type="match status" value="2"/>
</dbReference>
<evidence type="ECO:0000313" key="3">
    <source>
        <dbReference type="Proteomes" id="UP000593594"/>
    </source>
</evidence>
<dbReference type="Gene3D" id="3.30.720.100">
    <property type="match status" value="1"/>
</dbReference>
<dbReference type="Gene3D" id="3.10.180.10">
    <property type="entry name" value="2,3-Dihydroxybiphenyl 1,2-Dioxygenase, domain 1"/>
    <property type="match status" value="1"/>
</dbReference>
<name>A0A7S8C759_9HYPH</name>
<keyword evidence="3" id="KW-1185">Reference proteome</keyword>
<dbReference type="Proteomes" id="UP000593594">
    <property type="component" value="Chromosome"/>
</dbReference>
<dbReference type="PIRSF" id="PIRSF500687">
    <property type="entry name" value="MTase_demethylubiq_bact"/>
    <property type="match status" value="1"/>
</dbReference>
<sequence length="303" mass="33190">MSKSRTLTPFLWFDSEAEEAAEFYVSAFGDGQIGSLTHYTAESAGMAGRPEGSVMTAGFEVAGQGFVALNGGPLFSFTPALSFFVNCSGEEEARALFDRLGEGGTELMPFDRYPFSPAYGWVADRFGVTWQINSVPRTDKLAPCLLFVGDQCGRAEEAMTLYMSLFPQSRVESVDRYAAGEGPDAEGTVKHAVFSLGGQEARIMDSAHDHRFTFTEAISLQVLCDTQAEIDRLWDGLAEGGDPQAQRCGWLKDRFGVSWQIVPRVLSTMLGDADRGKASRVTDAFLQMKKFDIATLERAFEGR</sequence>
<gene>
    <name evidence="2" type="ORF">HW532_19270</name>
</gene>
<dbReference type="PIRSF" id="PIRSF021700">
    <property type="entry name" value="3_dmu_93_MTrfase"/>
    <property type="match status" value="1"/>
</dbReference>
<dbReference type="PANTHER" id="PTHR33990">
    <property type="entry name" value="PROTEIN YJDN-RELATED"/>
    <property type="match status" value="1"/>
</dbReference>
<dbReference type="InterPro" id="IPR009725">
    <property type="entry name" value="3_dmu_93_MTrfase"/>
</dbReference>
<proteinExistence type="predicted"/>
<feature type="domain" description="PhnB-like" evidence="1">
    <location>
        <begin position="140"/>
        <end position="262"/>
    </location>
</feature>
<feature type="domain" description="PhnB-like" evidence="1">
    <location>
        <begin position="7"/>
        <end position="132"/>
    </location>
</feature>